<feature type="compositionally biased region" description="Basic and acidic residues" evidence="1">
    <location>
        <begin position="47"/>
        <end position="68"/>
    </location>
</feature>
<evidence type="ECO:0000256" key="1">
    <source>
        <dbReference type="SAM" id="MobiDB-lite"/>
    </source>
</evidence>
<evidence type="ECO:0000313" key="2">
    <source>
        <dbReference type="EMBL" id="KAJ7191327.1"/>
    </source>
</evidence>
<proteinExistence type="predicted"/>
<organism evidence="2 3">
    <name type="scientific">Mycena pura</name>
    <dbReference type="NCBI Taxonomy" id="153505"/>
    <lineage>
        <taxon>Eukaryota</taxon>
        <taxon>Fungi</taxon>
        <taxon>Dikarya</taxon>
        <taxon>Basidiomycota</taxon>
        <taxon>Agaricomycotina</taxon>
        <taxon>Agaricomycetes</taxon>
        <taxon>Agaricomycetidae</taxon>
        <taxon>Agaricales</taxon>
        <taxon>Marasmiineae</taxon>
        <taxon>Mycenaceae</taxon>
        <taxon>Mycena</taxon>
    </lineage>
</organism>
<reference evidence="2" key="1">
    <citation type="submission" date="2023-03" db="EMBL/GenBank/DDBJ databases">
        <title>Massive genome expansion in bonnet fungi (Mycena s.s.) driven by repeated elements and novel gene families across ecological guilds.</title>
        <authorList>
            <consortium name="Lawrence Berkeley National Laboratory"/>
            <person name="Harder C.B."/>
            <person name="Miyauchi S."/>
            <person name="Viragh M."/>
            <person name="Kuo A."/>
            <person name="Thoen E."/>
            <person name="Andreopoulos B."/>
            <person name="Lu D."/>
            <person name="Skrede I."/>
            <person name="Drula E."/>
            <person name="Henrissat B."/>
            <person name="Morin E."/>
            <person name="Kohler A."/>
            <person name="Barry K."/>
            <person name="LaButti K."/>
            <person name="Morin E."/>
            <person name="Salamov A."/>
            <person name="Lipzen A."/>
            <person name="Mereny Z."/>
            <person name="Hegedus B."/>
            <person name="Baldrian P."/>
            <person name="Stursova M."/>
            <person name="Weitz H."/>
            <person name="Taylor A."/>
            <person name="Grigoriev I.V."/>
            <person name="Nagy L.G."/>
            <person name="Martin F."/>
            <person name="Kauserud H."/>
        </authorList>
    </citation>
    <scope>NUCLEOTIDE SEQUENCE</scope>
    <source>
        <strain evidence="2">9144</strain>
    </source>
</reference>
<dbReference type="AlphaFoldDB" id="A0AAD6Y4M3"/>
<feature type="compositionally biased region" description="Low complexity" evidence="1">
    <location>
        <begin position="24"/>
        <end position="35"/>
    </location>
</feature>
<feature type="region of interest" description="Disordered" evidence="1">
    <location>
        <begin position="1"/>
        <end position="118"/>
    </location>
</feature>
<sequence>MSLRATARIHPETGQPWHTDARTAAAASVPSVQPSVPSPPEPSNLQKRPDEWSQRVNRTRDDEQDRVHAVNARSGNDTVTGESSAGVLIDEGGGGVRSADDKSGLFGGDDGVDEGVHD</sequence>
<accession>A0AAD6Y4M3</accession>
<gene>
    <name evidence="2" type="ORF">GGX14DRAFT_579053</name>
</gene>
<evidence type="ECO:0000313" key="3">
    <source>
        <dbReference type="Proteomes" id="UP001219525"/>
    </source>
</evidence>
<comment type="caution">
    <text evidence="2">The sequence shown here is derived from an EMBL/GenBank/DDBJ whole genome shotgun (WGS) entry which is preliminary data.</text>
</comment>
<name>A0AAD6Y4M3_9AGAR</name>
<keyword evidence="3" id="KW-1185">Reference proteome</keyword>
<feature type="compositionally biased region" description="Polar residues" evidence="1">
    <location>
        <begin position="73"/>
        <end position="83"/>
    </location>
</feature>
<dbReference type="EMBL" id="JARJCW010000134">
    <property type="protein sequence ID" value="KAJ7191327.1"/>
    <property type="molecule type" value="Genomic_DNA"/>
</dbReference>
<protein>
    <submittedName>
        <fullName evidence="2">Uncharacterized protein</fullName>
    </submittedName>
</protein>
<dbReference type="Proteomes" id="UP001219525">
    <property type="component" value="Unassembled WGS sequence"/>
</dbReference>